<dbReference type="STRING" id="1802229.A2401_00890"/>
<organism evidence="2 3">
    <name type="scientific">Candidatus Staskawiczbacteria bacterium RIFOXYC1_FULL_38_18</name>
    <dbReference type="NCBI Taxonomy" id="1802229"/>
    <lineage>
        <taxon>Bacteria</taxon>
        <taxon>Candidatus Staskawicziibacteriota</taxon>
    </lineage>
</organism>
<accession>A0A1G2JG87</accession>
<feature type="transmembrane region" description="Helical" evidence="1">
    <location>
        <begin position="64"/>
        <end position="89"/>
    </location>
</feature>
<dbReference type="Proteomes" id="UP000177751">
    <property type="component" value="Unassembled WGS sequence"/>
</dbReference>
<evidence type="ECO:0000313" key="2">
    <source>
        <dbReference type="EMBL" id="OGZ85278.1"/>
    </source>
</evidence>
<keyword evidence="1" id="KW-1133">Transmembrane helix</keyword>
<evidence type="ECO:0000313" key="3">
    <source>
        <dbReference type="Proteomes" id="UP000177751"/>
    </source>
</evidence>
<keyword evidence="1" id="KW-0812">Transmembrane</keyword>
<evidence type="ECO:0000256" key="1">
    <source>
        <dbReference type="SAM" id="Phobius"/>
    </source>
</evidence>
<proteinExistence type="predicted"/>
<name>A0A1G2JG87_9BACT</name>
<keyword evidence="1" id="KW-0472">Membrane</keyword>
<dbReference type="AlphaFoldDB" id="A0A1G2JG87"/>
<reference evidence="2 3" key="1">
    <citation type="journal article" date="2016" name="Nat. Commun.">
        <title>Thousands of microbial genomes shed light on interconnected biogeochemical processes in an aquifer system.</title>
        <authorList>
            <person name="Anantharaman K."/>
            <person name="Brown C.T."/>
            <person name="Hug L.A."/>
            <person name="Sharon I."/>
            <person name="Castelle C.J."/>
            <person name="Probst A.J."/>
            <person name="Thomas B.C."/>
            <person name="Singh A."/>
            <person name="Wilkins M.J."/>
            <person name="Karaoz U."/>
            <person name="Brodie E.L."/>
            <person name="Williams K.H."/>
            <person name="Hubbard S.S."/>
            <person name="Banfield J.F."/>
        </authorList>
    </citation>
    <scope>NUCLEOTIDE SEQUENCE [LARGE SCALE GENOMIC DNA]</scope>
</reference>
<protein>
    <submittedName>
        <fullName evidence="2">Uncharacterized protein</fullName>
    </submittedName>
</protein>
<dbReference type="EMBL" id="MHPP01000004">
    <property type="protein sequence ID" value="OGZ85278.1"/>
    <property type="molecule type" value="Genomic_DNA"/>
</dbReference>
<comment type="caution">
    <text evidence="2">The sequence shown here is derived from an EMBL/GenBank/DDBJ whole genome shotgun (WGS) entry which is preliminary data.</text>
</comment>
<gene>
    <name evidence="2" type="ORF">A2401_00890</name>
</gene>
<sequence>MLWKILGIGVLSLLSVLLAWVSGLGSASAFETAENAEHEKKRIEEGIGSREILGRLVGTLTRDILSTIFFLVLSVACVASAVTLSAFFLH</sequence>